<evidence type="ECO:0000256" key="5">
    <source>
        <dbReference type="ARBA" id="ARBA00023163"/>
    </source>
</evidence>
<comment type="similarity">
    <text evidence="2 8">Belongs to the Mediator complex subunit 17 family.</text>
</comment>
<dbReference type="EMBL" id="KV454210">
    <property type="protein sequence ID" value="ODQ60153.1"/>
    <property type="molecule type" value="Genomic_DNA"/>
</dbReference>
<evidence type="ECO:0000256" key="6">
    <source>
        <dbReference type="ARBA" id="ARBA00023242"/>
    </source>
</evidence>
<accession>A0A1E3P476</accession>
<comment type="subunit">
    <text evidence="8">Component of the Mediator complex.</text>
</comment>
<keyword evidence="10" id="KW-1185">Reference proteome</keyword>
<dbReference type="GO" id="GO:0003712">
    <property type="term" value="F:transcription coregulator activity"/>
    <property type="evidence" value="ECO:0007669"/>
    <property type="project" value="InterPro"/>
</dbReference>
<keyword evidence="8" id="KW-0010">Activator</keyword>
<protein>
    <recommendedName>
        <fullName evidence="3 8">Mediator of RNA polymerase II transcription subunit 17</fullName>
    </recommendedName>
    <alternativeName>
        <fullName evidence="7 8">Mediator complex subunit 17</fullName>
    </alternativeName>
</protein>
<organism evidence="9 10">
    <name type="scientific">Wickerhamomyces anomalus (strain ATCC 58044 / CBS 1984 / NCYC 433 / NRRL Y-366-8)</name>
    <name type="common">Yeast</name>
    <name type="synonym">Hansenula anomala</name>
    <dbReference type="NCBI Taxonomy" id="683960"/>
    <lineage>
        <taxon>Eukaryota</taxon>
        <taxon>Fungi</taxon>
        <taxon>Dikarya</taxon>
        <taxon>Ascomycota</taxon>
        <taxon>Saccharomycotina</taxon>
        <taxon>Saccharomycetes</taxon>
        <taxon>Phaffomycetales</taxon>
        <taxon>Wickerhamomycetaceae</taxon>
        <taxon>Wickerhamomyces</taxon>
    </lineage>
</organism>
<keyword evidence="4 8" id="KW-0805">Transcription regulation</keyword>
<proteinExistence type="inferred from homology"/>
<dbReference type="Proteomes" id="UP000094112">
    <property type="component" value="Unassembled WGS sequence"/>
</dbReference>
<dbReference type="PANTHER" id="PTHR13114">
    <property type="entry name" value="MEDIATOR OF RNA POLYMERASE II TRANSCRIPTION SUBUNIT 17"/>
    <property type="match status" value="1"/>
</dbReference>
<dbReference type="GO" id="GO:0070847">
    <property type="term" value="C:core mediator complex"/>
    <property type="evidence" value="ECO:0007669"/>
    <property type="project" value="TreeGrafter"/>
</dbReference>
<dbReference type="OrthoDB" id="5319830at2759"/>
<dbReference type="PANTHER" id="PTHR13114:SF7">
    <property type="entry name" value="MEDIATOR OF RNA POLYMERASE II TRANSCRIPTION SUBUNIT 17"/>
    <property type="match status" value="1"/>
</dbReference>
<comment type="function">
    <text evidence="8">Component of the Mediator complex, a coactivator involved in the regulated transcription of nearly all RNA polymerase II-dependent genes. Mediator functions as a bridge to convey information from gene-specific regulatory proteins to the basal RNA polymerase II transcription machinery. Mediator is recruited to promoters by direct interactions with regulatory proteins and serves as a scaffold for the assembly of a functional preinitiation complex with RNA polymerase II and the general transcription factors.</text>
</comment>
<dbReference type="Pfam" id="PF10156">
    <property type="entry name" value="Med17"/>
    <property type="match status" value="1"/>
</dbReference>
<dbReference type="AlphaFoldDB" id="A0A1E3P476"/>
<evidence type="ECO:0000313" key="9">
    <source>
        <dbReference type="EMBL" id="ODQ60153.1"/>
    </source>
</evidence>
<dbReference type="InterPro" id="IPR019313">
    <property type="entry name" value="Mediator_Med17"/>
</dbReference>
<keyword evidence="5 8" id="KW-0804">Transcription</keyword>
<evidence type="ECO:0000256" key="3">
    <source>
        <dbReference type="ARBA" id="ARBA00019610"/>
    </source>
</evidence>
<evidence type="ECO:0000256" key="2">
    <source>
        <dbReference type="ARBA" id="ARBA00005635"/>
    </source>
</evidence>
<evidence type="ECO:0000313" key="10">
    <source>
        <dbReference type="Proteomes" id="UP000094112"/>
    </source>
</evidence>
<reference evidence="9 10" key="1">
    <citation type="journal article" date="2016" name="Proc. Natl. Acad. Sci. U.S.A.">
        <title>Comparative genomics of biotechnologically important yeasts.</title>
        <authorList>
            <person name="Riley R."/>
            <person name="Haridas S."/>
            <person name="Wolfe K.H."/>
            <person name="Lopes M.R."/>
            <person name="Hittinger C.T."/>
            <person name="Goeker M."/>
            <person name="Salamov A.A."/>
            <person name="Wisecaver J.H."/>
            <person name="Long T.M."/>
            <person name="Calvey C.H."/>
            <person name="Aerts A.L."/>
            <person name="Barry K.W."/>
            <person name="Choi C."/>
            <person name="Clum A."/>
            <person name="Coughlan A.Y."/>
            <person name="Deshpande S."/>
            <person name="Douglass A.P."/>
            <person name="Hanson S.J."/>
            <person name="Klenk H.-P."/>
            <person name="LaButti K.M."/>
            <person name="Lapidus A."/>
            <person name="Lindquist E.A."/>
            <person name="Lipzen A.M."/>
            <person name="Meier-Kolthoff J.P."/>
            <person name="Ohm R.A."/>
            <person name="Otillar R.P."/>
            <person name="Pangilinan J.L."/>
            <person name="Peng Y."/>
            <person name="Rokas A."/>
            <person name="Rosa C.A."/>
            <person name="Scheuner C."/>
            <person name="Sibirny A.A."/>
            <person name="Slot J.C."/>
            <person name="Stielow J.B."/>
            <person name="Sun H."/>
            <person name="Kurtzman C.P."/>
            <person name="Blackwell M."/>
            <person name="Grigoriev I.V."/>
            <person name="Jeffries T.W."/>
        </authorList>
    </citation>
    <scope>NUCLEOTIDE SEQUENCE [LARGE SCALE GENOMIC DNA]</scope>
    <source>
        <strain evidence="10">ATCC 58044 / CBS 1984 / NCYC 433 / NRRL Y-366-8</strain>
    </source>
</reference>
<evidence type="ECO:0000256" key="8">
    <source>
        <dbReference type="RuleBase" id="RU364140"/>
    </source>
</evidence>
<keyword evidence="6 8" id="KW-0539">Nucleus</keyword>
<dbReference type="GO" id="GO:0016592">
    <property type="term" value="C:mediator complex"/>
    <property type="evidence" value="ECO:0007669"/>
    <property type="project" value="InterPro"/>
</dbReference>
<evidence type="ECO:0000256" key="4">
    <source>
        <dbReference type="ARBA" id="ARBA00023015"/>
    </source>
</evidence>
<dbReference type="STRING" id="683960.A0A1E3P476"/>
<evidence type="ECO:0000256" key="7">
    <source>
        <dbReference type="ARBA" id="ARBA00032014"/>
    </source>
</evidence>
<name>A0A1E3P476_WICAA</name>
<dbReference type="Gene3D" id="6.10.250.2620">
    <property type="match status" value="1"/>
</dbReference>
<comment type="subcellular location">
    <subcellularLocation>
        <location evidence="1 8">Nucleus</location>
    </subcellularLocation>
</comment>
<dbReference type="GO" id="GO:0006357">
    <property type="term" value="P:regulation of transcription by RNA polymerase II"/>
    <property type="evidence" value="ECO:0007669"/>
    <property type="project" value="InterPro"/>
</dbReference>
<gene>
    <name evidence="8" type="primary">MED17</name>
    <name evidence="9" type="ORF">WICANDRAFT_62716</name>
</gene>
<evidence type="ECO:0000256" key="1">
    <source>
        <dbReference type="ARBA" id="ARBA00004123"/>
    </source>
</evidence>
<sequence length="567" mass="65009">MGEEELADIQITLDSKLIDEHVDVFVRDEQKLTLSQLVPRIIHERGPFVNLSEDELKKEIDALTAEATGVEIQDDTGANAEVGGLEETDEPTTNTNEEFFKNKNESLRFISTALNESSLALDFVSLLISCVRPAAGTISMSQHLKKFVPPGSLNSDIVSKSISPQEREAQFKEEKIVGQGWKLTSLENSAQKLRDSSARLSEEVLKEKTFWDTIKKNFNNKEILYKTRDKVTGKRIFAVKYGYEDSGSTYKVQGSAVLKPTKNNQQMDFVPLNNVSGSEKKLLRVRIMAKQNNDDEYSIIGESKIDEKFGNDDSIRSQIAKARYFIFEEELFNQLIEEASTLIAYNVKVESETKLSIILNDEIIEIEYVEYDEGKTPTQEPFIERSANARAELISTYLRLMLTVKYKKNLEAKKQPVVVKNSNQNRLLSTPYTLVLRPLAGHFKHEQNLKKLYHMIKDILKNVSNSTFTLTKFANIKKKENEQDPFKRIFTPPLSKFNLLINESLKIEVSLNSIDFLNQFIHVTAFQAEDLFGDDQKKVLDVDFEDYRQVEECLEWLIEEYKTKDEE</sequence>